<accession>A0ACC1YJ07</accession>
<protein>
    <submittedName>
        <fullName evidence="1">Disease resistance protein (TIR-NBS-LRR class) family</fullName>
    </submittedName>
</protein>
<dbReference type="EMBL" id="CM051396">
    <property type="protein sequence ID" value="KAJ4723421.1"/>
    <property type="molecule type" value="Genomic_DNA"/>
</dbReference>
<evidence type="ECO:0000313" key="2">
    <source>
        <dbReference type="Proteomes" id="UP001164539"/>
    </source>
</evidence>
<keyword evidence="2" id="KW-1185">Reference proteome</keyword>
<name>A0ACC1YJ07_MELAZ</name>
<proteinExistence type="predicted"/>
<organism evidence="1 2">
    <name type="scientific">Melia azedarach</name>
    <name type="common">Chinaberry tree</name>
    <dbReference type="NCBI Taxonomy" id="155640"/>
    <lineage>
        <taxon>Eukaryota</taxon>
        <taxon>Viridiplantae</taxon>
        <taxon>Streptophyta</taxon>
        <taxon>Embryophyta</taxon>
        <taxon>Tracheophyta</taxon>
        <taxon>Spermatophyta</taxon>
        <taxon>Magnoliopsida</taxon>
        <taxon>eudicotyledons</taxon>
        <taxon>Gunneridae</taxon>
        <taxon>Pentapetalae</taxon>
        <taxon>rosids</taxon>
        <taxon>malvids</taxon>
        <taxon>Sapindales</taxon>
        <taxon>Meliaceae</taxon>
        <taxon>Melia</taxon>
    </lineage>
</organism>
<sequence length="1212" mass="138442">MASSSSSSSCNYEVFLSFRGEDTRETFTSHLFYGLEKKKVKTFIDEDLKRGDEISPALLHAIQGSKISIIIFSKDYASSKWCLDELVKILECKKLNGQIVIPVFYHIHPSELRQLTGRYGKAFVEHEKRFKKMPEKIQKWRDSLTEASKLSGYESTKIRPEAKLVDVIVKDIVKKLDDITISTDFKGLVGIKSRIEKVKSLLCIGLQDFRIVGIWGPGGIGKTTLAEAIFKQVSSEFDGKCFMANVREKSEQAGGLEQLQKEVLFYLLGENLVLGGPNIPQYMKDRLQRMKVLIILDDVNKFGQLESLAGGHHQFGQGSRVIITTRDKQVLDKYCVEHVYEVKGLDNHEALEHFCSFSFKKIHQPDDLIMLSRRAVEFADGNPLALKVLGSFLRLKSKEDWENALVNLKLISEPDIYNVLKISYDELSCTMKNIFLDVACFFKGYNEAYVKSIFDDLYSTHCPLDVLVDKSLLTISNDGMLEMHDLLQEMGREIVRQESEEEPGKRSRLWDHKDIYHVLNKDKGTDSIRGIHLNLLTIKDIYLDCKVFAKMTNLRILKFYMPEPLDVSNTRSRVHLSEDLEYLSDELRYLHWYGYPRNTLPKHFNPENLIRLCLPYSKVERLWEGKKEAFKLKYIDIRHSQYLFNIPQPVETPNLEVLNLENCEKLSCVPSYIQNFNNLGILRMEGCKNLTRFPRNIHFRSPITIDLSDCVNLTEFPEISGKIMKLRLGWTAIEEVPSSIESLTDLEVLDLSDCRRLKTLPTSICKLKSLSSLALCKCSNFENFPQILEKMERLKRIDLGSTAIKELPCSIENVEGLEILNLAGCSKIENLMFSGCKGFVLPPLSGFSSPEELDTGYCDMNVIPQDISCLASLKYLNLEGHNFESLPTSIKKLSKLDDLILKNCMMLQSLPELPVGLNYLHACHCNELQSLPKLPSRLDELAASVLDQLSKQGYKRYKGYIRRSLFVFNNCMKLNDNTNNNVLADSQLRIQHMATTYLRKFYEQADTNFLRGVNICLPGSRIPEWFGNQSLGSSITIQLPQLCCNRSFIGFALCAVFELGGSSFSEKYFMVECEYGFETKKISWFVGPMECPIYDSDHIYLGFIPCSPDLKHHTSFSFDFCTPKRGRVKVKCCGVCPVHAHPSETKPNTFTVNMVPPTEEECRKLHNEFHDEASTSATTVERSDEEEINTPQQQSSFLSQIFRCLGINFNCL</sequence>
<dbReference type="Proteomes" id="UP001164539">
    <property type="component" value="Chromosome 3"/>
</dbReference>
<comment type="caution">
    <text evidence="1">The sequence shown here is derived from an EMBL/GenBank/DDBJ whole genome shotgun (WGS) entry which is preliminary data.</text>
</comment>
<evidence type="ECO:0000313" key="1">
    <source>
        <dbReference type="EMBL" id="KAJ4723421.1"/>
    </source>
</evidence>
<reference evidence="1 2" key="1">
    <citation type="journal article" date="2023" name="Science">
        <title>Complex scaffold remodeling in plant triterpene biosynthesis.</title>
        <authorList>
            <person name="De La Pena R."/>
            <person name="Hodgson H."/>
            <person name="Liu J.C."/>
            <person name="Stephenson M.J."/>
            <person name="Martin A.C."/>
            <person name="Owen C."/>
            <person name="Harkess A."/>
            <person name="Leebens-Mack J."/>
            <person name="Jimenez L.E."/>
            <person name="Osbourn A."/>
            <person name="Sattely E.S."/>
        </authorList>
    </citation>
    <scope>NUCLEOTIDE SEQUENCE [LARGE SCALE GENOMIC DNA]</scope>
    <source>
        <strain evidence="2">cv. JPN11</strain>
        <tissue evidence="1">Leaf</tissue>
    </source>
</reference>
<gene>
    <name evidence="1" type="ORF">OWV82_006799</name>
</gene>